<evidence type="ECO:0000256" key="5">
    <source>
        <dbReference type="ARBA" id="ARBA00057155"/>
    </source>
</evidence>
<dbReference type="HAMAP" id="MF_00045">
    <property type="entry name" value="Oligoribonuclease"/>
    <property type="match status" value="1"/>
</dbReference>
<dbReference type="InterPro" id="IPR036397">
    <property type="entry name" value="RNaseH_sf"/>
</dbReference>
<accession>A0A4Q8AB22</accession>
<dbReference type="Pfam" id="PF00929">
    <property type="entry name" value="RNase_T"/>
    <property type="match status" value="1"/>
</dbReference>
<evidence type="ECO:0000313" key="9">
    <source>
        <dbReference type="EMBL" id="RZU61278.1"/>
    </source>
</evidence>
<dbReference type="NCBIfam" id="NF003765">
    <property type="entry name" value="PRK05359.1"/>
    <property type="match status" value="1"/>
</dbReference>
<sequence length="212" mass="23295">MPISAENIVWIDCEMTGLDLGADALVEVAVLVTDPELNVLGDGVDVVIKPSDEALAQMNDFVRKMHTDSGLIEVLDDGVSMEEATGRVMEYIRKWVPEPNKAQLAGNTVGTDRNFLARDMPEVIEHLHYRIIDVSTIKELARRWYPKAFFQAPAKTGGHRALGDIRDSIQELRYYRQAVMVPAPGPDSKTAQKIARAVVAENDASDAAPPAV</sequence>
<evidence type="ECO:0000313" key="10">
    <source>
        <dbReference type="Proteomes" id="UP000292685"/>
    </source>
</evidence>
<comment type="caution">
    <text evidence="9">The sequence shown here is derived from an EMBL/GenBank/DDBJ whole genome shotgun (WGS) entry which is preliminary data.</text>
</comment>
<dbReference type="GO" id="GO:0000175">
    <property type="term" value="F:3'-5'-RNA exonuclease activity"/>
    <property type="evidence" value="ECO:0007669"/>
    <property type="project" value="InterPro"/>
</dbReference>
<keyword evidence="4 7" id="KW-0269">Exonuclease</keyword>
<evidence type="ECO:0000256" key="3">
    <source>
        <dbReference type="ARBA" id="ARBA00022801"/>
    </source>
</evidence>
<name>A0A4Q8AB22_9MICC</name>
<dbReference type="GO" id="GO:0003676">
    <property type="term" value="F:nucleic acid binding"/>
    <property type="evidence" value="ECO:0007669"/>
    <property type="project" value="InterPro"/>
</dbReference>
<evidence type="ECO:0000256" key="6">
    <source>
        <dbReference type="ARBA" id="ARBA00070964"/>
    </source>
</evidence>
<dbReference type="FunFam" id="3.30.420.10:FF:000003">
    <property type="entry name" value="Oligoribonuclease"/>
    <property type="match status" value="1"/>
</dbReference>
<dbReference type="InterPro" id="IPR013520">
    <property type="entry name" value="Ribonucl_H"/>
</dbReference>
<dbReference type="SMART" id="SM00479">
    <property type="entry name" value="EXOIII"/>
    <property type="match status" value="1"/>
</dbReference>
<dbReference type="OrthoDB" id="9801329at2"/>
<evidence type="ECO:0000256" key="2">
    <source>
        <dbReference type="ARBA" id="ARBA00022722"/>
    </source>
</evidence>
<proteinExistence type="inferred from homology"/>
<feature type="active site" evidence="7">
    <location>
        <position position="129"/>
    </location>
</feature>
<comment type="subcellular location">
    <subcellularLocation>
        <location evidence="7">Cytoplasm</location>
    </subcellularLocation>
</comment>
<keyword evidence="7" id="KW-0963">Cytoplasm</keyword>
<keyword evidence="3 7" id="KW-0378">Hydrolase</keyword>
<dbReference type="InterPro" id="IPR022894">
    <property type="entry name" value="Oligoribonuclease"/>
</dbReference>
<gene>
    <name evidence="7" type="primary">orn</name>
    <name evidence="9" type="ORF">EV380_0843</name>
</gene>
<dbReference type="SUPFAM" id="SSF53098">
    <property type="entry name" value="Ribonuclease H-like"/>
    <property type="match status" value="1"/>
</dbReference>
<dbReference type="Gene3D" id="3.30.420.10">
    <property type="entry name" value="Ribonuclease H-like superfamily/Ribonuclease H"/>
    <property type="match status" value="1"/>
</dbReference>
<dbReference type="RefSeq" id="WP_130449558.1">
    <property type="nucleotide sequence ID" value="NZ_SHLA01000001.1"/>
</dbReference>
<keyword evidence="2 7" id="KW-0540">Nuclease</keyword>
<evidence type="ECO:0000259" key="8">
    <source>
        <dbReference type="SMART" id="SM00479"/>
    </source>
</evidence>
<comment type="similarity">
    <text evidence="1 7">Belongs to the oligoribonuclease family.</text>
</comment>
<dbReference type="PANTHER" id="PTHR11046">
    <property type="entry name" value="OLIGORIBONUCLEASE, MITOCHONDRIAL"/>
    <property type="match status" value="1"/>
</dbReference>
<reference evidence="9 10" key="1">
    <citation type="submission" date="2019-02" db="EMBL/GenBank/DDBJ databases">
        <title>Sequencing the genomes of 1000 actinobacteria strains.</title>
        <authorList>
            <person name="Klenk H.-P."/>
        </authorList>
    </citation>
    <scope>NUCLEOTIDE SEQUENCE [LARGE SCALE GENOMIC DNA]</scope>
    <source>
        <strain evidence="9 10">DSM 17364</strain>
    </source>
</reference>
<dbReference type="EC" id="3.1.-.-" evidence="7"/>
<feature type="domain" description="Exonuclease" evidence="8">
    <location>
        <begin position="7"/>
        <end position="181"/>
    </location>
</feature>
<comment type="function">
    <text evidence="5 7">3'-to-5' exoribonuclease specific for small oligoribonucleotides.</text>
</comment>
<dbReference type="Proteomes" id="UP000292685">
    <property type="component" value="Unassembled WGS sequence"/>
</dbReference>
<dbReference type="InterPro" id="IPR012337">
    <property type="entry name" value="RNaseH-like_sf"/>
</dbReference>
<organism evidence="9 10">
    <name type="scientific">Zhihengliuella halotolerans</name>
    <dbReference type="NCBI Taxonomy" id="370736"/>
    <lineage>
        <taxon>Bacteria</taxon>
        <taxon>Bacillati</taxon>
        <taxon>Actinomycetota</taxon>
        <taxon>Actinomycetes</taxon>
        <taxon>Micrococcales</taxon>
        <taxon>Micrococcaceae</taxon>
        <taxon>Zhihengliuella</taxon>
    </lineage>
</organism>
<evidence type="ECO:0000256" key="7">
    <source>
        <dbReference type="HAMAP-Rule" id="MF_00045"/>
    </source>
</evidence>
<dbReference type="EMBL" id="SHLA01000001">
    <property type="protein sequence ID" value="RZU61278.1"/>
    <property type="molecule type" value="Genomic_DNA"/>
</dbReference>
<dbReference type="PANTHER" id="PTHR11046:SF0">
    <property type="entry name" value="OLIGORIBONUCLEASE, MITOCHONDRIAL"/>
    <property type="match status" value="1"/>
</dbReference>
<evidence type="ECO:0000256" key="4">
    <source>
        <dbReference type="ARBA" id="ARBA00022839"/>
    </source>
</evidence>
<protein>
    <recommendedName>
        <fullName evidence="6 7">Oligoribonuclease</fullName>
        <ecNumber evidence="7">3.1.-.-</ecNumber>
    </recommendedName>
</protein>
<dbReference type="GO" id="GO:0005737">
    <property type="term" value="C:cytoplasm"/>
    <property type="evidence" value="ECO:0007669"/>
    <property type="project" value="UniProtKB-SubCell"/>
</dbReference>
<dbReference type="AlphaFoldDB" id="A0A4Q8AB22"/>
<evidence type="ECO:0000256" key="1">
    <source>
        <dbReference type="ARBA" id="ARBA00009921"/>
    </source>
</evidence>
<dbReference type="CDD" id="cd06135">
    <property type="entry name" value="Orn"/>
    <property type="match status" value="1"/>
</dbReference>
<keyword evidence="10" id="KW-1185">Reference proteome</keyword>